<accession>A0AAE1FUZ3</accession>
<keyword evidence="1" id="KW-0472">Membrane</keyword>
<sequence length="564" mass="62487">MRKERRCCSFTMVLLWLFRFMGAFPYTWTSCPLNNPLKLNPRLCTFWIGWTVAVISGMVVISAYSLVEVFTRYLRHDTNDVLQFILKTYWCFLVSVLHVYLACQSRSLAGVLRDLEGLGISVGRPVFVGFDDALVLVCILVFLASTATSILNSVMTSHYSALEMIQRLADHLADIKIVVFLTVVYVLVKLVSIEMEDTVKSLTRPMVTPAARGEMMGSTNVSEIPVTASITKGYLDSFATTPVRAGGVNGNPQPTATTARTRELLSDIERPITTVMDLNEISPTTSLTESLSFAAATFTTPSAARVSSQSHLPQAVAAEDVPGVNKRILVAPPSLEFQNGDKNRKGPSRFIGLGDVGSVSLIATASAVAARSTLPSVYEPEDIVRRKQNIVSPSSGVQGSVPKTHIPRQIRGTWNVTQTFHLLLLEDVYQRAVCYCGPILALLLLNSMSSTTVFLFNAFSKSSTHYTIYIVVLTCRLLQIVLLPDPLLKKRELCLRELSEARVTESCTDSSTSTTFFRLRQLECVEKVLIHCREFTVCGLFTLTRQTFLTGPLRRETQTFDDKF</sequence>
<organism evidence="3 4">
    <name type="scientific">Petrolisthes cinctipes</name>
    <name type="common">Flat porcelain crab</name>
    <dbReference type="NCBI Taxonomy" id="88211"/>
    <lineage>
        <taxon>Eukaryota</taxon>
        <taxon>Metazoa</taxon>
        <taxon>Ecdysozoa</taxon>
        <taxon>Arthropoda</taxon>
        <taxon>Crustacea</taxon>
        <taxon>Multicrustacea</taxon>
        <taxon>Malacostraca</taxon>
        <taxon>Eumalacostraca</taxon>
        <taxon>Eucarida</taxon>
        <taxon>Decapoda</taxon>
        <taxon>Pleocyemata</taxon>
        <taxon>Anomura</taxon>
        <taxon>Galatheoidea</taxon>
        <taxon>Porcellanidae</taxon>
        <taxon>Petrolisthes</taxon>
    </lineage>
</organism>
<dbReference type="Proteomes" id="UP001286313">
    <property type="component" value="Unassembled WGS sequence"/>
</dbReference>
<feature type="transmembrane region" description="Helical" evidence="1">
    <location>
        <begin position="133"/>
        <end position="154"/>
    </location>
</feature>
<keyword evidence="1" id="KW-1133">Transmembrane helix</keyword>
<name>A0AAE1FUZ3_PETCI</name>
<keyword evidence="4" id="KW-1185">Reference proteome</keyword>
<feature type="chain" id="PRO_5042230670" description="Gustatory receptor" evidence="2">
    <location>
        <begin position="24"/>
        <end position="564"/>
    </location>
</feature>
<evidence type="ECO:0008006" key="5">
    <source>
        <dbReference type="Google" id="ProtNLM"/>
    </source>
</evidence>
<dbReference type="PROSITE" id="PS51257">
    <property type="entry name" value="PROKAR_LIPOPROTEIN"/>
    <property type="match status" value="1"/>
</dbReference>
<dbReference type="AlphaFoldDB" id="A0AAE1FUZ3"/>
<reference evidence="3" key="1">
    <citation type="submission" date="2023-10" db="EMBL/GenBank/DDBJ databases">
        <title>Genome assemblies of two species of porcelain crab, Petrolisthes cinctipes and Petrolisthes manimaculis (Anomura: Porcellanidae).</title>
        <authorList>
            <person name="Angst P."/>
        </authorList>
    </citation>
    <scope>NUCLEOTIDE SEQUENCE</scope>
    <source>
        <strain evidence="3">PB745_01</strain>
        <tissue evidence="3">Gill</tissue>
    </source>
</reference>
<feature type="transmembrane region" description="Helical" evidence="1">
    <location>
        <begin position="466"/>
        <end position="484"/>
    </location>
</feature>
<evidence type="ECO:0000313" key="3">
    <source>
        <dbReference type="EMBL" id="KAK3879662.1"/>
    </source>
</evidence>
<evidence type="ECO:0000256" key="2">
    <source>
        <dbReference type="SAM" id="SignalP"/>
    </source>
</evidence>
<feature type="transmembrane region" description="Helical" evidence="1">
    <location>
        <begin position="175"/>
        <end position="193"/>
    </location>
</feature>
<keyword evidence="2" id="KW-0732">Signal</keyword>
<evidence type="ECO:0000256" key="1">
    <source>
        <dbReference type="SAM" id="Phobius"/>
    </source>
</evidence>
<feature type="transmembrane region" description="Helical" evidence="1">
    <location>
        <begin position="47"/>
        <end position="69"/>
    </location>
</feature>
<protein>
    <recommendedName>
        <fullName evidence="5">Gustatory receptor</fullName>
    </recommendedName>
</protein>
<feature type="signal peptide" evidence="2">
    <location>
        <begin position="1"/>
        <end position="23"/>
    </location>
</feature>
<comment type="caution">
    <text evidence="3">The sequence shown here is derived from an EMBL/GenBank/DDBJ whole genome shotgun (WGS) entry which is preliminary data.</text>
</comment>
<dbReference type="EMBL" id="JAWQEG010001412">
    <property type="protein sequence ID" value="KAK3879662.1"/>
    <property type="molecule type" value="Genomic_DNA"/>
</dbReference>
<proteinExistence type="predicted"/>
<evidence type="ECO:0000313" key="4">
    <source>
        <dbReference type="Proteomes" id="UP001286313"/>
    </source>
</evidence>
<keyword evidence="1" id="KW-0812">Transmembrane</keyword>
<gene>
    <name evidence="3" type="ORF">Pcinc_015791</name>
</gene>
<feature type="transmembrane region" description="Helical" evidence="1">
    <location>
        <begin position="439"/>
        <end position="459"/>
    </location>
</feature>